<accession>A0A9W6XIL4</accession>
<feature type="compositionally biased region" description="Low complexity" evidence="2">
    <location>
        <begin position="546"/>
        <end position="556"/>
    </location>
</feature>
<name>A0A9W6XIL4_9STRA</name>
<feature type="compositionally biased region" description="Low complexity" evidence="2">
    <location>
        <begin position="815"/>
        <end position="829"/>
    </location>
</feature>
<feature type="compositionally biased region" description="Basic residues" evidence="2">
    <location>
        <begin position="855"/>
        <end position="864"/>
    </location>
</feature>
<sequence>MSSQSTPVTPPPSTDADMASSPSTRRGEGLFAEPRPRSSATPRVNDERESSLIYLTTSSDVDVDLRLTSRTSLPRQSSPLGDTTSDAEHESDSARRVTIESLECLLRFQASQREQELAELTRFLAFSLTRPATPSDRAQRDALLSATTIHELGDALRRQFAGPDSAAVIADLRTELQVVQQINTSLTRRLDTQSAELADLQGQLKVVTLERDRLLDLSKQSTAFSASLRKNVAELEAQVASARAVSDAEIAAAFRHADDFKRQVLDRDREIATLRAPIADRDRAYATLQGVATKHFTQLQESARLHTDGGSQPLRHAREVIAHQRAVILRQKRVIARQGSIPVHDPHMAVAAAGGLDPPGLSPSDLQLNARPASDDVFPDFEAGSSAEDVEFDPLTDDALTSASPLGEASVPGSLDSSMTSATSGPVAAISSTAVTTVVSAAPTLDPAVVGGSSPCEFTAGSAISNSAATAPGSASPVQASVSTPTGSAVDVASRSVAVSTTPVANSAEFIASTSISAGVPASVPSLVAASVITSDSTWAATSASSMTTTHSPSSSVATVAPMPDPAESVMATSGSPVLLELTATPVTSSTSALDSADIAGLVSSSAEVPASTPSSAGAFVSTPDSAGVSATTPVSAAPDPTALYSIVTDVVTSGSVAPATSVPDSGVPAAPAVLRLLACPRGQSARQSHGDSVSRALTAGSGVSSTSTQSTVPTPGQGMVSPSGRPRRASAINAARLSSHYHGELKVSDRVALGLGDSAGSSPDSAVQGEGSSAQPLELSGDSSEGEPEGTVVSSPESASGREQLGHRDGSVVSGPKARAPASSAPASDGDDSSQDSDNIPIRDISSRMQTGRKTPRGNRRTRSSLSSASSGSLPPTSASSATVRSSDSTGSPVAVATRISNPHPGTHSVPALPAVLRVPSSALQTRSAQAASRDSRITPQNARLHELRFLHFGSSRCWKAILERQTGQIAQAGEGRARIPPTPCSLAGLRAFADVYNPRHPAQWLRKLLPTDPVFCSPLAFSQARTRLANSARSSTLMEKLAEVWVKLRGEIPNSANSGNSASLARDDHSTRYFVALWERTHWIVESSVMMGLHPSQQASSSYEEIAEMYAEWSKYKLNRKRRSDALRGLMTSISDNLFSAVMKVVDGVPAPDVDAVPWRTWWLTDPASHPYNTCFRARNVDLRPFAPTGVASHVVEAAVVDDVDLTESDPPIRSSSAPLCANRSGIHIFEGCGPGELGWSASDSAATARHARATQDHHGESPSDSLFGPDSPDPNGSAGRGLADSAGRASPDRASASRSPRDIDSAMDLLASAASSVTPAATPSESDFAVTL</sequence>
<keyword evidence="4" id="KW-1185">Reference proteome</keyword>
<evidence type="ECO:0000313" key="4">
    <source>
        <dbReference type="Proteomes" id="UP001165121"/>
    </source>
</evidence>
<comment type="caution">
    <text evidence="3">The sequence shown here is derived from an EMBL/GenBank/DDBJ whole genome shotgun (WGS) entry which is preliminary data.</text>
</comment>
<proteinExistence type="predicted"/>
<feature type="compositionally biased region" description="Low complexity" evidence="2">
    <location>
        <begin position="865"/>
        <end position="893"/>
    </location>
</feature>
<evidence type="ECO:0000256" key="1">
    <source>
        <dbReference type="SAM" id="Coils"/>
    </source>
</evidence>
<feature type="region of interest" description="Disordered" evidence="2">
    <location>
        <begin position="1"/>
        <end position="50"/>
    </location>
</feature>
<evidence type="ECO:0000256" key="2">
    <source>
        <dbReference type="SAM" id="MobiDB-lite"/>
    </source>
</evidence>
<evidence type="ECO:0000313" key="3">
    <source>
        <dbReference type="EMBL" id="GMF40049.1"/>
    </source>
</evidence>
<feature type="region of interest" description="Disordered" evidence="2">
    <location>
        <begin position="757"/>
        <end position="913"/>
    </location>
</feature>
<feature type="compositionally biased region" description="Low complexity" evidence="2">
    <location>
        <begin position="702"/>
        <end position="718"/>
    </location>
</feature>
<feature type="region of interest" description="Disordered" evidence="2">
    <location>
        <begin position="685"/>
        <end position="729"/>
    </location>
</feature>
<feature type="region of interest" description="Disordered" evidence="2">
    <location>
        <begin position="70"/>
        <end position="94"/>
    </location>
</feature>
<feature type="region of interest" description="Disordered" evidence="2">
    <location>
        <begin position="350"/>
        <end position="423"/>
    </location>
</feature>
<feature type="region of interest" description="Disordered" evidence="2">
    <location>
        <begin position="546"/>
        <end position="571"/>
    </location>
</feature>
<protein>
    <submittedName>
        <fullName evidence="3">Unnamed protein product</fullName>
    </submittedName>
</protein>
<feature type="region of interest" description="Disordered" evidence="2">
    <location>
        <begin position="1246"/>
        <end position="1309"/>
    </location>
</feature>
<feature type="compositionally biased region" description="Low complexity" evidence="2">
    <location>
        <begin position="1286"/>
        <end position="1301"/>
    </location>
</feature>
<feature type="coiled-coil region" evidence="1">
    <location>
        <begin position="183"/>
        <end position="245"/>
    </location>
</feature>
<gene>
    <name evidence="3" type="ORF">Pfra01_001214200</name>
</gene>
<dbReference type="Proteomes" id="UP001165121">
    <property type="component" value="Unassembled WGS sequence"/>
</dbReference>
<feature type="compositionally biased region" description="Polar residues" evidence="2">
    <location>
        <begin position="760"/>
        <end position="776"/>
    </location>
</feature>
<reference evidence="3" key="1">
    <citation type="submission" date="2023-04" db="EMBL/GenBank/DDBJ databases">
        <title>Phytophthora fragariaefolia NBRC 109709.</title>
        <authorList>
            <person name="Ichikawa N."/>
            <person name="Sato H."/>
            <person name="Tonouchi N."/>
        </authorList>
    </citation>
    <scope>NUCLEOTIDE SEQUENCE</scope>
    <source>
        <strain evidence="3">NBRC 109709</strain>
    </source>
</reference>
<keyword evidence="1" id="KW-0175">Coiled coil</keyword>
<dbReference type="EMBL" id="BSXT01001221">
    <property type="protein sequence ID" value="GMF40049.1"/>
    <property type="molecule type" value="Genomic_DNA"/>
</dbReference>
<organism evidence="3 4">
    <name type="scientific">Phytophthora fragariaefolia</name>
    <dbReference type="NCBI Taxonomy" id="1490495"/>
    <lineage>
        <taxon>Eukaryota</taxon>
        <taxon>Sar</taxon>
        <taxon>Stramenopiles</taxon>
        <taxon>Oomycota</taxon>
        <taxon>Peronosporomycetes</taxon>
        <taxon>Peronosporales</taxon>
        <taxon>Peronosporaceae</taxon>
        <taxon>Phytophthora</taxon>
    </lineage>
</organism>
<feature type="compositionally biased region" description="Polar residues" evidence="2">
    <location>
        <begin position="70"/>
        <end position="84"/>
    </location>
</feature>